<dbReference type="PANTHER" id="PTHR33112:SF16">
    <property type="entry name" value="HETEROKARYON INCOMPATIBILITY DOMAIN-CONTAINING PROTEIN"/>
    <property type="match status" value="1"/>
</dbReference>
<dbReference type="Proteomes" id="UP001215151">
    <property type="component" value="Unassembled WGS sequence"/>
</dbReference>
<reference evidence="2" key="1">
    <citation type="submission" date="2022-11" db="EMBL/GenBank/DDBJ databases">
        <title>Genome Sequence of Cubamyces cubensis.</title>
        <authorList>
            <person name="Buettner E."/>
        </authorList>
    </citation>
    <scope>NUCLEOTIDE SEQUENCE</scope>
    <source>
        <strain evidence="2">MPL-01</strain>
    </source>
</reference>
<evidence type="ECO:0000259" key="1">
    <source>
        <dbReference type="Pfam" id="PF06985"/>
    </source>
</evidence>
<dbReference type="EMBL" id="JAPEVG010000470">
    <property type="protein sequence ID" value="KAJ8462377.1"/>
    <property type="molecule type" value="Genomic_DNA"/>
</dbReference>
<evidence type="ECO:0000313" key="3">
    <source>
        <dbReference type="Proteomes" id="UP001215151"/>
    </source>
</evidence>
<comment type="caution">
    <text evidence="2">The sequence shown here is derived from an EMBL/GenBank/DDBJ whole genome shotgun (WGS) entry which is preliminary data.</text>
</comment>
<name>A0AAD7TL54_9APHY</name>
<dbReference type="InterPro" id="IPR010730">
    <property type="entry name" value="HET"/>
</dbReference>
<protein>
    <recommendedName>
        <fullName evidence="1">Heterokaryon incompatibility domain-containing protein</fullName>
    </recommendedName>
</protein>
<sequence>MTAPERLRIFLDQFLRTPLPRSTPPFLDANLPETESPDGLARTIPWTTAARPDDVCAHCWEGVFAEGFGLRSVPLVLHEGAWYGGYEWSVSHDELMTCKALNCMWYRCLEPDVFGAMLTRFEGAANDARMDLAVGNFLQWIGVPEGEVLMVVIERRELFKISIGADNPTAAWIKEWAGTLGVGTPDVLAYAKTCIDECLREHTSCRDFFDWAKPEASLPMRLIDCSDPRRPRLILTKDWNPYDVQYIALSYAWGGEQPNCTTKKNISSYLKAIRVSRLPKTIVDAIQVVHALGIQYLWVDSLCIIQDSHEDWDRELMKMRNVYRQAFLVIDAASAANASQGFLHDSDRIQMDASFWLPFDWSQHHKGNPRRFTELLHIETKVDLTGRNPGVQLRDLVKQTRGHTGERAWCLQETLMSGRRLCFAETLHFRCRQSLQCRAVGGDFIRKFYGDITTHDIIFRPATTLLPYSADWFTIHAAWSEVVEDYTVRTLSRPEDTLRACAGVAEAFGQALGPQSEYLAGLWRDSIIFDLLWAVTTPFRGIRDCRDTLAPSWSWAATCHPVGFMPWLLYRNNPATPFELLGEVVECAVTLENRALLFGRVTEGHLILRVPLLGPYKAEVLQSQLHDYLLLDEGYEPNDPKCTQRSLWLAPLLCGNLGHKKWVVHCLVLQQLDVQPVAASSPSEGQCLEGTYQRVGGCMFGHRESEGRDSLGQLQVISLRSRVDGHWTFPRPRKDIKLV</sequence>
<organism evidence="2 3">
    <name type="scientific">Trametes cubensis</name>
    <dbReference type="NCBI Taxonomy" id="1111947"/>
    <lineage>
        <taxon>Eukaryota</taxon>
        <taxon>Fungi</taxon>
        <taxon>Dikarya</taxon>
        <taxon>Basidiomycota</taxon>
        <taxon>Agaricomycotina</taxon>
        <taxon>Agaricomycetes</taxon>
        <taxon>Polyporales</taxon>
        <taxon>Polyporaceae</taxon>
        <taxon>Trametes</taxon>
    </lineage>
</organism>
<evidence type="ECO:0000313" key="2">
    <source>
        <dbReference type="EMBL" id="KAJ8462377.1"/>
    </source>
</evidence>
<dbReference type="AlphaFoldDB" id="A0AAD7TL54"/>
<dbReference type="PANTHER" id="PTHR33112">
    <property type="entry name" value="DOMAIN PROTEIN, PUTATIVE-RELATED"/>
    <property type="match status" value="1"/>
</dbReference>
<accession>A0AAD7TL54</accession>
<keyword evidence="3" id="KW-1185">Reference proteome</keyword>
<feature type="domain" description="Heterokaryon incompatibility" evidence="1">
    <location>
        <begin position="246"/>
        <end position="413"/>
    </location>
</feature>
<proteinExistence type="predicted"/>
<gene>
    <name evidence="2" type="ORF">ONZ51_g10938</name>
</gene>
<dbReference type="Pfam" id="PF06985">
    <property type="entry name" value="HET"/>
    <property type="match status" value="1"/>
</dbReference>